<comment type="caution">
    <text evidence="2">The sequence shown here is derived from an EMBL/GenBank/DDBJ whole genome shotgun (WGS) entry which is preliminary data.</text>
</comment>
<proteinExistence type="predicted"/>
<dbReference type="InterPro" id="IPR016197">
    <property type="entry name" value="Chromo-like_dom_sf"/>
</dbReference>
<dbReference type="EMBL" id="NBNE01000120">
    <property type="protein sequence ID" value="OWZ22641.1"/>
    <property type="molecule type" value="Genomic_DNA"/>
</dbReference>
<dbReference type="Proteomes" id="UP000198211">
    <property type="component" value="Unassembled WGS sequence"/>
</dbReference>
<protein>
    <submittedName>
        <fullName evidence="2">Chromodomain protein</fullName>
    </submittedName>
</protein>
<evidence type="ECO:0000313" key="2">
    <source>
        <dbReference type="EMBL" id="OWZ22641.1"/>
    </source>
</evidence>
<name>A0A225WYA9_9STRA</name>
<dbReference type="OrthoDB" id="78677at2759"/>
<evidence type="ECO:0000259" key="1">
    <source>
        <dbReference type="PROSITE" id="PS50013"/>
    </source>
</evidence>
<dbReference type="SUPFAM" id="SSF53098">
    <property type="entry name" value="Ribonuclease H-like"/>
    <property type="match status" value="1"/>
</dbReference>
<gene>
    <name evidence="2" type="ORF">PHMEG_0002619</name>
</gene>
<dbReference type="Gene3D" id="3.30.420.10">
    <property type="entry name" value="Ribonuclease H-like superfamily/Ribonuclease H"/>
    <property type="match status" value="1"/>
</dbReference>
<accession>A0A225WYA9</accession>
<dbReference type="Gene3D" id="2.40.50.40">
    <property type="match status" value="1"/>
</dbReference>
<feature type="domain" description="Chromo" evidence="1">
    <location>
        <begin position="231"/>
        <end position="291"/>
    </location>
</feature>
<keyword evidence="3" id="KW-1185">Reference proteome</keyword>
<dbReference type="InterPro" id="IPR012337">
    <property type="entry name" value="RNaseH-like_sf"/>
</dbReference>
<organism evidence="2 3">
    <name type="scientific">Phytophthora megakarya</name>
    <dbReference type="NCBI Taxonomy" id="4795"/>
    <lineage>
        <taxon>Eukaryota</taxon>
        <taxon>Sar</taxon>
        <taxon>Stramenopiles</taxon>
        <taxon>Oomycota</taxon>
        <taxon>Peronosporomycetes</taxon>
        <taxon>Peronosporales</taxon>
        <taxon>Peronosporaceae</taxon>
        <taxon>Phytophthora</taxon>
    </lineage>
</organism>
<dbReference type="PROSITE" id="PS50013">
    <property type="entry name" value="CHROMO_2"/>
    <property type="match status" value="1"/>
</dbReference>
<sequence length="304" mass="33651">MDWFAAFGVCLSWVSDQGTHFKNEVIQSLQHALGAHHHFTTARCPCANGTVEVVMREALRSHTPAKSLANHAPVTVMTGLSAMSPLDAISLPTPLEATTLSELMATREALFTTLRSALDNMHKTVAKASQAARSKGRRNARSTGVKMAQYAIGDYVPYADVWAHTRAKLRVKWCGPAQVVNAVSSWIFMVENLLSGDERDVHASRLKFYSDDTLDVTEDLLSHIDHNSEGHVVSGLLDTRYSEADKRFENLVTWRGLSKAEDSWEPATTLLEDVPVKGFIRVHRRTANFKRLATGLNVQGLLKD</sequence>
<dbReference type="AlphaFoldDB" id="A0A225WYA9"/>
<dbReference type="GO" id="GO:0003676">
    <property type="term" value="F:nucleic acid binding"/>
    <property type="evidence" value="ECO:0007669"/>
    <property type="project" value="InterPro"/>
</dbReference>
<evidence type="ECO:0000313" key="3">
    <source>
        <dbReference type="Proteomes" id="UP000198211"/>
    </source>
</evidence>
<reference evidence="3" key="1">
    <citation type="submission" date="2017-03" db="EMBL/GenBank/DDBJ databases">
        <title>Phytopthora megakarya and P. palmivora, two closely related causual agents of cacao black pod achieved similar genome size and gene model numbers by different mechanisms.</title>
        <authorList>
            <person name="Ali S."/>
            <person name="Shao J."/>
            <person name="Larry D.J."/>
            <person name="Kronmiller B."/>
            <person name="Shen D."/>
            <person name="Strem M.D."/>
            <person name="Melnick R.L."/>
            <person name="Guiltinan M.J."/>
            <person name="Tyler B.M."/>
            <person name="Meinhardt L.W."/>
            <person name="Bailey B.A."/>
        </authorList>
    </citation>
    <scope>NUCLEOTIDE SEQUENCE [LARGE SCALE GENOMIC DNA]</scope>
    <source>
        <strain evidence="3">zdho120</strain>
    </source>
</reference>
<dbReference type="InterPro" id="IPR000953">
    <property type="entry name" value="Chromo/chromo_shadow_dom"/>
</dbReference>
<dbReference type="SUPFAM" id="SSF54160">
    <property type="entry name" value="Chromo domain-like"/>
    <property type="match status" value="1"/>
</dbReference>
<dbReference type="InterPro" id="IPR036397">
    <property type="entry name" value="RNaseH_sf"/>
</dbReference>